<dbReference type="PROSITE" id="PS00108">
    <property type="entry name" value="PROTEIN_KINASE_ST"/>
    <property type="match status" value="1"/>
</dbReference>
<comment type="similarity">
    <text evidence="8">Belongs to the protein kinase superfamily. Ser/Thr protein kinase family. CDC5/Polo subfamily.</text>
</comment>
<evidence type="ECO:0000256" key="1">
    <source>
        <dbReference type="ARBA" id="ARBA00022527"/>
    </source>
</evidence>
<evidence type="ECO:0000256" key="6">
    <source>
        <dbReference type="ARBA" id="ARBA00022840"/>
    </source>
</evidence>
<evidence type="ECO:0000256" key="9">
    <source>
        <dbReference type="SAM" id="MobiDB-lite"/>
    </source>
</evidence>
<dbReference type="FunFam" id="3.30.200.20:FF:000091">
    <property type="entry name" value="Serine/threonine-protein kinase PLK"/>
    <property type="match status" value="1"/>
</dbReference>
<organism evidence="12 13">
    <name type="scientific">Peronospora matthiolae</name>
    <dbReference type="NCBI Taxonomy" id="2874970"/>
    <lineage>
        <taxon>Eukaryota</taxon>
        <taxon>Sar</taxon>
        <taxon>Stramenopiles</taxon>
        <taxon>Oomycota</taxon>
        <taxon>Peronosporomycetes</taxon>
        <taxon>Peronosporales</taxon>
        <taxon>Peronosporaceae</taxon>
        <taxon>Peronospora</taxon>
    </lineage>
</organism>
<keyword evidence="5 8" id="KW-0418">Kinase</keyword>
<dbReference type="InterPro" id="IPR000719">
    <property type="entry name" value="Prot_kinase_dom"/>
</dbReference>
<feature type="region of interest" description="Disordered" evidence="9">
    <location>
        <begin position="421"/>
        <end position="448"/>
    </location>
</feature>
<evidence type="ECO:0000256" key="3">
    <source>
        <dbReference type="ARBA" id="ARBA00022737"/>
    </source>
</evidence>
<dbReference type="Gene3D" id="1.10.510.10">
    <property type="entry name" value="Transferase(Phosphotransferase) domain 1"/>
    <property type="match status" value="1"/>
</dbReference>
<keyword evidence="2 8" id="KW-0808">Transferase</keyword>
<keyword evidence="4 7" id="KW-0547">Nucleotide-binding</keyword>
<evidence type="ECO:0000259" key="10">
    <source>
        <dbReference type="PROSITE" id="PS50011"/>
    </source>
</evidence>
<evidence type="ECO:0000256" key="8">
    <source>
        <dbReference type="RuleBase" id="RU361162"/>
    </source>
</evidence>
<dbReference type="SMART" id="SM00220">
    <property type="entry name" value="S_TKc"/>
    <property type="match status" value="1"/>
</dbReference>
<dbReference type="EC" id="2.7.11.21" evidence="8"/>
<evidence type="ECO:0000256" key="2">
    <source>
        <dbReference type="ARBA" id="ARBA00022679"/>
    </source>
</evidence>
<comment type="catalytic activity">
    <reaction evidence="8">
        <text>L-threonyl-[protein] + ATP = O-phospho-L-threonyl-[protein] + ADP + H(+)</text>
        <dbReference type="Rhea" id="RHEA:46608"/>
        <dbReference type="Rhea" id="RHEA-COMP:11060"/>
        <dbReference type="Rhea" id="RHEA-COMP:11605"/>
        <dbReference type="ChEBI" id="CHEBI:15378"/>
        <dbReference type="ChEBI" id="CHEBI:30013"/>
        <dbReference type="ChEBI" id="CHEBI:30616"/>
        <dbReference type="ChEBI" id="CHEBI:61977"/>
        <dbReference type="ChEBI" id="CHEBI:456216"/>
        <dbReference type="EC" id="2.7.11.21"/>
    </reaction>
</comment>
<keyword evidence="6 7" id="KW-0067">ATP-binding</keyword>
<dbReference type="InterPro" id="IPR036947">
    <property type="entry name" value="POLO_box_dom_sf"/>
</dbReference>
<protein>
    <recommendedName>
        <fullName evidence="8">Serine/threonine-protein kinase PLK</fullName>
        <ecNumber evidence="8">2.7.11.21</ecNumber>
    </recommendedName>
    <alternativeName>
        <fullName evidence="8">Polo-like kinase</fullName>
    </alternativeName>
</protein>
<dbReference type="InterPro" id="IPR008271">
    <property type="entry name" value="Ser/Thr_kinase_AS"/>
</dbReference>
<feature type="region of interest" description="Disordered" evidence="9">
    <location>
        <begin position="486"/>
        <end position="508"/>
    </location>
</feature>
<feature type="domain" description="POLO box" evidence="11">
    <location>
        <begin position="591"/>
        <end position="676"/>
    </location>
</feature>
<accession>A0AAV1T699</accession>
<dbReference type="Gene3D" id="3.30.1120.30">
    <property type="entry name" value="POLO box domain"/>
    <property type="match status" value="2"/>
</dbReference>
<dbReference type="Gene3D" id="3.30.200.20">
    <property type="entry name" value="Phosphorylase Kinase, domain 1"/>
    <property type="match status" value="1"/>
</dbReference>
<dbReference type="InterPro" id="IPR017441">
    <property type="entry name" value="Protein_kinase_ATP_BS"/>
</dbReference>
<evidence type="ECO:0000313" key="12">
    <source>
        <dbReference type="EMBL" id="CAK7904421.1"/>
    </source>
</evidence>
<feature type="binding site" evidence="7">
    <location>
        <position position="174"/>
    </location>
    <ligand>
        <name>ATP</name>
        <dbReference type="ChEBI" id="CHEBI:30616"/>
    </ligand>
</feature>
<dbReference type="InterPro" id="IPR033701">
    <property type="entry name" value="POLO_box_1"/>
</dbReference>
<feature type="compositionally biased region" description="Polar residues" evidence="9">
    <location>
        <begin position="94"/>
        <end position="103"/>
    </location>
</feature>
<feature type="compositionally biased region" description="Polar residues" evidence="9">
    <location>
        <begin position="496"/>
        <end position="508"/>
    </location>
</feature>
<dbReference type="CDD" id="cd14099">
    <property type="entry name" value="STKc_PLK"/>
    <property type="match status" value="1"/>
</dbReference>
<feature type="domain" description="POLO box" evidence="11">
    <location>
        <begin position="723"/>
        <end position="804"/>
    </location>
</feature>
<dbReference type="SUPFAM" id="SSF56112">
    <property type="entry name" value="Protein kinase-like (PK-like)"/>
    <property type="match status" value="1"/>
</dbReference>
<comment type="caution">
    <text evidence="12">The sequence shown here is derived from an EMBL/GenBank/DDBJ whole genome shotgun (WGS) entry which is preliminary data.</text>
</comment>
<gene>
    <name evidence="12" type="ORF">PM001_LOCUS2905</name>
</gene>
<dbReference type="FunFam" id="1.10.510.10:FF:000843">
    <property type="entry name" value="Serine/threonine-protein kinase PLK"/>
    <property type="match status" value="1"/>
</dbReference>
<evidence type="ECO:0000313" key="13">
    <source>
        <dbReference type="Proteomes" id="UP001162060"/>
    </source>
</evidence>
<dbReference type="PANTHER" id="PTHR24345">
    <property type="entry name" value="SERINE/THREONINE-PROTEIN KINASE PLK"/>
    <property type="match status" value="1"/>
</dbReference>
<dbReference type="Pfam" id="PF00659">
    <property type="entry name" value="POLO_box"/>
    <property type="match status" value="2"/>
</dbReference>
<dbReference type="Proteomes" id="UP001162060">
    <property type="component" value="Unassembled WGS sequence"/>
</dbReference>
<dbReference type="PROSITE" id="PS00107">
    <property type="entry name" value="PROTEIN_KINASE_ATP"/>
    <property type="match status" value="1"/>
</dbReference>
<dbReference type="SUPFAM" id="SSF82615">
    <property type="entry name" value="Polo-box domain"/>
    <property type="match status" value="2"/>
</dbReference>
<dbReference type="PROSITE" id="PS50011">
    <property type="entry name" value="PROTEIN_KINASE_DOM"/>
    <property type="match status" value="1"/>
</dbReference>
<feature type="region of interest" description="Disordered" evidence="9">
    <location>
        <begin position="92"/>
        <end position="118"/>
    </location>
</feature>
<feature type="domain" description="Protein kinase" evidence="10">
    <location>
        <begin position="141"/>
        <end position="398"/>
    </location>
</feature>
<dbReference type="InterPro" id="IPR000959">
    <property type="entry name" value="POLO_box_dom"/>
</dbReference>
<keyword evidence="1 8" id="KW-0723">Serine/threonine-protein kinase</keyword>
<dbReference type="CDD" id="cd13118">
    <property type="entry name" value="POLO_box_1"/>
    <property type="match status" value="1"/>
</dbReference>
<evidence type="ECO:0000256" key="5">
    <source>
        <dbReference type="ARBA" id="ARBA00022777"/>
    </source>
</evidence>
<dbReference type="GO" id="GO:0005634">
    <property type="term" value="C:nucleus"/>
    <property type="evidence" value="ECO:0007669"/>
    <property type="project" value="TreeGrafter"/>
</dbReference>
<keyword evidence="3" id="KW-0677">Repeat</keyword>
<dbReference type="PANTHER" id="PTHR24345:SF0">
    <property type="entry name" value="CELL CYCLE SERINE_THREONINE-PROTEIN KINASE CDC5_MSD2"/>
    <property type="match status" value="1"/>
</dbReference>
<evidence type="ECO:0000256" key="7">
    <source>
        <dbReference type="PROSITE-ProRule" id="PRU10141"/>
    </source>
</evidence>
<dbReference type="GO" id="GO:0005524">
    <property type="term" value="F:ATP binding"/>
    <property type="evidence" value="ECO:0007669"/>
    <property type="project" value="UniProtKB-UniRule"/>
</dbReference>
<dbReference type="PROSITE" id="PS50078">
    <property type="entry name" value="POLO_BOX"/>
    <property type="match status" value="2"/>
</dbReference>
<evidence type="ECO:0000259" key="11">
    <source>
        <dbReference type="PROSITE" id="PS50078"/>
    </source>
</evidence>
<feature type="region of interest" description="Disordered" evidence="9">
    <location>
        <begin position="1"/>
        <end position="42"/>
    </location>
</feature>
<dbReference type="InterPro" id="IPR011009">
    <property type="entry name" value="Kinase-like_dom_sf"/>
</dbReference>
<reference evidence="12" key="1">
    <citation type="submission" date="2024-01" db="EMBL/GenBank/DDBJ databases">
        <authorList>
            <person name="Webb A."/>
        </authorList>
    </citation>
    <scope>NUCLEOTIDE SEQUENCE</scope>
    <source>
        <strain evidence="12">Pm1</strain>
    </source>
</reference>
<dbReference type="CDD" id="cd13117">
    <property type="entry name" value="POLO_box_2"/>
    <property type="match status" value="1"/>
</dbReference>
<dbReference type="GO" id="GO:0004674">
    <property type="term" value="F:protein serine/threonine kinase activity"/>
    <property type="evidence" value="ECO:0007669"/>
    <property type="project" value="UniProtKB-KW"/>
</dbReference>
<dbReference type="Pfam" id="PF00069">
    <property type="entry name" value="Pkinase"/>
    <property type="match status" value="1"/>
</dbReference>
<evidence type="ECO:0000256" key="4">
    <source>
        <dbReference type="ARBA" id="ARBA00022741"/>
    </source>
</evidence>
<dbReference type="EMBL" id="CAKLBY020000028">
    <property type="protein sequence ID" value="CAK7904421.1"/>
    <property type="molecule type" value="Genomic_DNA"/>
</dbReference>
<dbReference type="FunFam" id="3.30.1120.30:FF:000013">
    <property type="entry name" value="Serine/threonine-protein kinase PLK"/>
    <property type="match status" value="1"/>
</dbReference>
<name>A0AAV1T699_9STRA</name>
<sequence>MTMPDVTEGATIEDFSTSSAPALHIKQRITSSSSNAPPRRVYDSDRFKLVQRRRASNSPNHALSSCFQPISDRDENAEMARVIDPVFARAVETADQNQNQDNVKTTKKKKKKKEATPQPVVPNQIFETCVSARGDVATRTYVKGKFLGKGGFARCYELTCKQTGKSYAAKVVAKSSLLKLKTKQKFTSEIKIHKSLHHPQIVQFEHFFEDEDNAYILLELCRNQSMADLMRRRKRLSESEVRFYMRQLVEGLAYLHEALVIHRDLKLGNLFLTSDMRLKIGDFGLAARLDDPEDRKRTMCGTPNYIAPEILNGQRGDGHSFEVDIWSTGVVMYTMLVGRPPFETNDVKATYKLIRANQYDFPETVHVSRLAQSLVRRILRNDPGARLSLDQILKHPFLADEFVPASLPRTALLVTPPSCKHQSFATRHSDNEDFAGSAEDVDSTPSAASKQYPLLTSDVNAHTQRASDPGALPNLLQLLPRAHKRDGSGKTAGLLGSTTTQLAPSGSTTAVRLSHNRTTSAQVCFQDVLESAYKTLSRFFYLQEHTHSSEGGDTRLSGSSPAATIVAAAQRLKKIRAEAEAVCPLVPATLWISQWVDYTSKYGIGYMLSNGGSGVYFNDSTKMISSADGRVFEYIERQSSHNPGLESQVHYTMDNYDHALNKKVSLLGHFKGYLVDARAENDEADILESQLARSFVLSSRGVDTDIGTLENCSGDGSTQRMVFVMKWVKTRHAVLFQLSNRTIQFNFFDKSKLMLSANACVATYLNRDGDLAVFPSATAILTSEQPDLGKRLRYAKDMLQQMVRATESKIKGSAA</sequence>
<proteinExistence type="inferred from homology"/>
<dbReference type="AlphaFoldDB" id="A0AAV1T699"/>
<dbReference type="InterPro" id="IPR033695">
    <property type="entry name" value="POLO_box_2"/>
</dbReference>